<organism evidence="2 3">
    <name type="scientific">Acinetobacter brisouii CIP 110357</name>
    <dbReference type="NCBI Taxonomy" id="1341683"/>
    <lineage>
        <taxon>Bacteria</taxon>
        <taxon>Pseudomonadati</taxon>
        <taxon>Pseudomonadota</taxon>
        <taxon>Gammaproteobacteria</taxon>
        <taxon>Moraxellales</taxon>
        <taxon>Moraxellaceae</taxon>
        <taxon>Acinetobacter</taxon>
    </lineage>
</organism>
<dbReference type="CDD" id="cd01829">
    <property type="entry name" value="SGNH_hydrolase_peri2"/>
    <property type="match status" value="1"/>
</dbReference>
<keyword evidence="1" id="KW-0812">Transmembrane</keyword>
<dbReference type="OrthoDB" id="445620at2"/>
<dbReference type="SUPFAM" id="SSF52266">
    <property type="entry name" value="SGNH hydrolase"/>
    <property type="match status" value="1"/>
</dbReference>
<dbReference type="HOGENOM" id="CLU_036181_2_0_6"/>
<evidence type="ECO:0000313" key="3">
    <source>
        <dbReference type="Proteomes" id="UP000018418"/>
    </source>
</evidence>
<dbReference type="Pfam" id="PF04311">
    <property type="entry name" value="DUF459"/>
    <property type="match status" value="1"/>
</dbReference>
<accession>V2UPE2</accession>
<feature type="transmembrane region" description="Helical" evidence="1">
    <location>
        <begin position="32"/>
        <end position="50"/>
    </location>
</feature>
<comment type="caution">
    <text evidence="2">The sequence shown here is derived from an EMBL/GenBank/DDBJ whole genome shotgun (WGS) entry which is preliminary data.</text>
</comment>
<dbReference type="InterPro" id="IPR036514">
    <property type="entry name" value="SGNH_hydro_sf"/>
</dbReference>
<keyword evidence="1" id="KW-0472">Membrane</keyword>
<evidence type="ECO:0000313" key="2">
    <source>
        <dbReference type="EMBL" id="ESK51822.1"/>
    </source>
</evidence>
<dbReference type="InterPro" id="IPR007407">
    <property type="entry name" value="DUF459"/>
</dbReference>
<dbReference type="EMBL" id="AYEU01000005">
    <property type="protein sequence ID" value="ESK51822.1"/>
    <property type="molecule type" value="Genomic_DNA"/>
</dbReference>
<keyword evidence="3" id="KW-1185">Reference proteome</keyword>
<name>V2UPE2_9GAMM</name>
<protein>
    <recommendedName>
        <fullName evidence="4">SGNH hydrolase-type esterase domain-containing protein</fullName>
    </recommendedName>
</protein>
<gene>
    <name evidence="2" type="ORF">P255_01251</name>
</gene>
<dbReference type="Gene3D" id="3.40.50.1110">
    <property type="entry name" value="SGNH hydrolase"/>
    <property type="match status" value="1"/>
</dbReference>
<dbReference type="STRING" id="396323.VH98_09125"/>
<reference evidence="2 3" key="1">
    <citation type="submission" date="2013-10" db="EMBL/GenBank/DDBJ databases">
        <title>The Genome Sequence of Acinetobacter brisouii CIP 110357.</title>
        <authorList>
            <consortium name="The Broad Institute Genomics Platform"/>
            <consortium name="The Broad Institute Genome Sequencing Center for Infectious Disease"/>
            <person name="Cerqueira G."/>
            <person name="Feldgarden M."/>
            <person name="Courvalin P."/>
            <person name="Grillot-Courvalin C."/>
            <person name="Clermont D."/>
            <person name="Rocha E."/>
            <person name="Yoon E.-J."/>
            <person name="Nemec A."/>
            <person name="Young S.K."/>
            <person name="Zeng Q."/>
            <person name="Gargeya S."/>
            <person name="Fitzgerald M."/>
            <person name="Abouelleil A."/>
            <person name="Alvarado L."/>
            <person name="Berlin A.M."/>
            <person name="Chapman S.B."/>
            <person name="Gainer-Dewar J."/>
            <person name="Goldberg J."/>
            <person name="Gnerre S."/>
            <person name="Griggs A."/>
            <person name="Gujja S."/>
            <person name="Hansen M."/>
            <person name="Howarth C."/>
            <person name="Imamovic A."/>
            <person name="Ireland A."/>
            <person name="Larimer J."/>
            <person name="McCowan C."/>
            <person name="Murphy C."/>
            <person name="Pearson M."/>
            <person name="Poon T.W."/>
            <person name="Priest M."/>
            <person name="Roberts A."/>
            <person name="Saif S."/>
            <person name="Shea T."/>
            <person name="Sykes S."/>
            <person name="Wortman J."/>
            <person name="Nusbaum C."/>
            <person name="Birren B."/>
        </authorList>
    </citation>
    <scope>NUCLEOTIDE SEQUENCE [LARGE SCALE GENOMIC DNA]</scope>
    <source>
        <strain evidence="2 3">CIP 110357</strain>
    </source>
</reference>
<dbReference type="RefSeq" id="WP_004901612.1">
    <property type="nucleotide sequence ID" value="NZ_BBTI01000009.1"/>
</dbReference>
<dbReference type="PATRIC" id="fig|1341683.3.peg.1239"/>
<dbReference type="Proteomes" id="UP000018418">
    <property type="component" value="Unassembled WGS sequence"/>
</dbReference>
<keyword evidence="1" id="KW-1133">Transmembrane helix</keyword>
<dbReference type="AlphaFoldDB" id="V2UPE2"/>
<evidence type="ECO:0008006" key="4">
    <source>
        <dbReference type="Google" id="ProtNLM"/>
    </source>
</evidence>
<proteinExistence type="predicted"/>
<evidence type="ECO:0000256" key="1">
    <source>
        <dbReference type="SAM" id="Phobius"/>
    </source>
</evidence>
<dbReference type="GO" id="GO:0016788">
    <property type="term" value="F:hydrolase activity, acting on ester bonds"/>
    <property type="evidence" value="ECO:0007669"/>
    <property type="project" value="UniProtKB-ARBA"/>
</dbReference>
<sequence>MQTSDTNIISSSLEQTQQLEYVQDHLEQRQNFLYVLFILLAFALTSIWIMQNSVNAYFQQTYHKDSPFAMLDQFQIWHMGGEIGDYLYRENGQYDERVNQINSHMIDRFNQDYAYTPEYKAAEAKRLKEEQIKLALLEKQKAKQAFDQRFMLTGQDQVFFAGDSMMQGVAPHVQKVLEEQGIQTVNLSKQSTGLTYPKLFDWPKTIRDTLNSNPRIKVMIVFLGPNDPWDMFNATTKHWLTFKSPEWEAEYRARIDSILNEARKHHVSVMWLTPPNMHKDQLNEQMIYLNQVIQSEVKKAQEFVIDSRPIIGGKNNHFTETLNTENGNVKVRSADGIHFTVEGQKIIAHNILQYLHLTN</sequence>